<evidence type="ECO:0000313" key="1">
    <source>
        <dbReference type="EMBL" id="RIT26318.1"/>
    </source>
</evidence>
<sequence length="184" mass="20244">MDRFEIDRTTLVAALKSLPPQRPWAARLPEEDARLLDSADFAEDDADALAAKLQTAGRIGHLVSTAFTTEDVAKGLKITASRVRQKRLARELWGIADGQSWVFPVPQFDTDADGGPIRVVRGLDEVFKVLPQGLHPLSVKNFLFTPQPELYVQGHQMSPLQWLRDGGEVALVVAAAVATYLCNQ</sequence>
<reference evidence="1 2" key="1">
    <citation type="submission" date="2018-08" db="EMBL/GenBank/DDBJ databases">
        <title>Linezolid Resistance in Mycobacterium abscessus: MIC Distribution and Comprehensive Investigation of Resistance Mechanisms.</title>
        <authorList>
            <person name="Ye M."/>
            <person name="Xu L."/>
            <person name="Zou Y."/>
            <person name="Li B."/>
            <person name="Guo Q."/>
            <person name="Zhang Y."/>
            <person name="Zhan M."/>
            <person name="Xu B."/>
            <person name="Yu F."/>
            <person name="Zhang Z."/>
            <person name="Chu H."/>
        </authorList>
    </citation>
    <scope>NUCLEOTIDE SEQUENCE [LARGE SCALE GENOMIC DNA]</scope>
    <source>
        <strain evidence="1 2">G143</strain>
    </source>
</reference>
<dbReference type="Proteomes" id="UP000284557">
    <property type="component" value="Unassembled WGS sequence"/>
</dbReference>
<dbReference type="EMBL" id="QXBN01000065">
    <property type="protein sequence ID" value="RIT26318.1"/>
    <property type="molecule type" value="Genomic_DNA"/>
</dbReference>
<comment type="caution">
    <text evidence="1">The sequence shown here is derived from an EMBL/GenBank/DDBJ whole genome shotgun (WGS) entry which is preliminary data.</text>
</comment>
<name>A0ABD7HGF2_9MYCO</name>
<dbReference type="AlphaFoldDB" id="A0ABD7HGF2"/>
<evidence type="ECO:0000313" key="2">
    <source>
        <dbReference type="Proteomes" id="UP000284557"/>
    </source>
</evidence>
<accession>A0ABD7HGF2</accession>
<gene>
    <name evidence="1" type="ORF">D2E76_28110</name>
</gene>
<evidence type="ECO:0008006" key="3">
    <source>
        <dbReference type="Google" id="ProtNLM"/>
    </source>
</evidence>
<organism evidence="1 2">
    <name type="scientific">Mycobacteroides abscessus</name>
    <dbReference type="NCBI Taxonomy" id="36809"/>
    <lineage>
        <taxon>Bacteria</taxon>
        <taxon>Bacillati</taxon>
        <taxon>Actinomycetota</taxon>
        <taxon>Actinomycetes</taxon>
        <taxon>Mycobacteriales</taxon>
        <taxon>Mycobacteriaceae</taxon>
        <taxon>Mycobacteroides</taxon>
    </lineage>
</organism>
<protein>
    <recommendedName>
        <fullName evidence="3">DNA-binding protein</fullName>
    </recommendedName>
</protein>
<proteinExistence type="predicted"/>